<dbReference type="SUPFAM" id="SSF50447">
    <property type="entry name" value="Translation proteins"/>
    <property type="match status" value="1"/>
</dbReference>
<evidence type="ECO:0000256" key="12">
    <source>
        <dbReference type="ARBA" id="ARBA00064283"/>
    </source>
</evidence>
<dbReference type="InterPro" id="IPR000795">
    <property type="entry name" value="T_Tr_GTP-bd_dom"/>
</dbReference>
<dbReference type="GO" id="GO:0003746">
    <property type="term" value="F:translation elongation factor activity"/>
    <property type="evidence" value="ECO:0007669"/>
    <property type="project" value="UniProtKB-UniRule"/>
</dbReference>
<dbReference type="NCBIfam" id="NF009373">
    <property type="entry name" value="PRK12736.1"/>
    <property type="match status" value="1"/>
</dbReference>
<dbReference type="CDD" id="cd01884">
    <property type="entry name" value="EF_Tu"/>
    <property type="match status" value="1"/>
</dbReference>
<comment type="subunit">
    <text evidence="11">Monomer. Heterotetramer composed of two EF-Ts.EF-Tu dimer complexes.</text>
</comment>
<dbReference type="GO" id="GO:0005829">
    <property type="term" value="C:cytosol"/>
    <property type="evidence" value="ECO:0007669"/>
    <property type="project" value="TreeGrafter"/>
</dbReference>
<feature type="binding site" evidence="13">
    <location>
        <position position="26"/>
    </location>
    <ligand>
        <name>Mg(2+)</name>
        <dbReference type="ChEBI" id="CHEBI:18420"/>
    </ligand>
</feature>
<dbReference type="SUPFAM" id="SSF50465">
    <property type="entry name" value="EF-Tu/eEF-1alpha/eIF2-gamma C-terminal domain"/>
    <property type="match status" value="1"/>
</dbReference>
<dbReference type="PROSITE" id="PS00301">
    <property type="entry name" value="G_TR_1"/>
    <property type="match status" value="1"/>
</dbReference>
<feature type="binding site" evidence="13">
    <location>
        <begin position="136"/>
        <end position="139"/>
    </location>
    <ligand>
        <name>GTP</name>
        <dbReference type="ChEBI" id="CHEBI:37565"/>
    </ligand>
</feature>
<comment type="subunit">
    <text evidence="12">(Microbial infection) Upon infection by bacteriophage Qbeta, part of the viral RNA-dependent RNA polymerase complex, the other subunits are the viral replicase catalytic subunit (AC P14647), host ribosomal protein S1 and EF-Ts.</text>
</comment>
<keyword evidence="13" id="KW-0963">Cytoplasm</keyword>
<dbReference type="KEGG" id="mmaa:FR932_16320"/>
<dbReference type="InterPro" id="IPR041709">
    <property type="entry name" value="EF-Tu_GTP-bd"/>
</dbReference>
<evidence type="ECO:0000256" key="5">
    <source>
        <dbReference type="ARBA" id="ARBA00022801"/>
    </source>
</evidence>
<dbReference type="NCBIfam" id="TIGR00231">
    <property type="entry name" value="small_GTP"/>
    <property type="match status" value="1"/>
</dbReference>
<keyword evidence="3 13" id="KW-0547">Nucleotide-binding</keyword>
<evidence type="ECO:0000256" key="1">
    <source>
        <dbReference type="ARBA" id="ARBA00007249"/>
    </source>
</evidence>
<dbReference type="InterPro" id="IPR004541">
    <property type="entry name" value="Transl_elong_EFTu/EF1A_bac/org"/>
</dbReference>
<dbReference type="InterPro" id="IPR050055">
    <property type="entry name" value="EF-Tu_GTPase"/>
</dbReference>
<dbReference type="InterPro" id="IPR009000">
    <property type="entry name" value="Transl_B-barrel_sf"/>
</dbReference>
<dbReference type="Pfam" id="PF00009">
    <property type="entry name" value="GTP_EFTU"/>
    <property type="match status" value="1"/>
</dbReference>
<evidence type="ECO:0000256" key="9">
    <source>
        <dbReference type="ARBA" id="ARBA00029554"/>
    </source>
</evidence>
<organism evidence="15 16">
    <name type="scientific">Moritella marina ATCC 15381</name>
    <dbReference type="NCBI Taxonomy" id="1202962"/>
    <lineage>
        <taxon>Bacteria</taxon>
        <taxon>Pseudomonadati</taxon>
        <taxon>Pseudomonadota</taxon>
        <taxon>Gammaproteobacteria</taxon>
        <taxon>Alteromonadales</taxon>
        <taxon>Moritellaceae</taxon>
        <taxon>Moritella</taxon>
    </lineage>
</organism>
<sequence>MSKEKFVRSNTHVNVGTIGHVDHGKTTLTAAITNVLAKVYGGEAKDFASIDNAPEERERGITINTSHVEYDTPNRHYAHVDCPGHADYVKNMITGAAQMDGAILVVAATDGPMPQTREHILLSRQVGVPYIIVFMNKCDMVDDEELLELVEMEVRELLSEYDFPGDDLPVIQGSALKALEGEKEYEDKIVELAEALDSYIPDPERAIDMPFIMPIEDVFSISGRGTVVTGRVEQGIVNVGDSVEIVGIRETVTTTCTGVEMFRKLLDEGRAGENIGALLRGTKREDVERGQVLAKPGSITPHTKFESEVYVLSKEEGGRHTPFFKGYRPQFYFRTTDITGAVELPEGVEMVMPGDNLKFVVELINPIAMEEGLRFAIREGGRTVGAGVVSKVIA</sequence>
<evidence type="ECO:0000256" key="13">
    <source>
        <dbReference type="HAMAP-Rule" id="MF_00118"/>
    </source>
</evidence>
<dbReference type="NCBIfam" id="NF000766">
    <property type="entry name" value="PRK00049.1"/>
    <property type="match status" value="1"/>
</dbReference>
<keyword evidence="5 13" id="KW-0378">Hydrolase</keyword>
<dbReference type="GO" id="GO:0005525">
    <property type="term" value="F:GTP binding"/>
    <property type="evidence" value="ECO:0007669"/>
    <property type="project" value="UniProtKB-UniRule"/>
</dbReference>
<dbReference type="RefSeq" id="WP_019443188.1">
    <property type="nucleotide sequence ID" value="NZ_ALOE01000045.1"/>
</dbReference>
<dbReference type="InterPro" id="IPR004161">
    <property type="entry name" value="EFTu-like_2"/>
</dbReference>
<keyword evidence="6 13" id="KW-0460">Magnesium</keyword>
<comment type="subcellular location">
    <subcellularLocation>
        <location evidence="13">Cytoplasm</location>
    </subcellularLocation>
</comment>
<dbReference type="NCBIfam" id="NF009372">
    <property type="entry name" value="PRK12735.1"/>
    <property type="match status" value="1"/>
</dbReference>
<dbReference type="InterPro" id="IPR031157">
    <property type="entry name" value="G_TR_CS"/>
</dbReference>
<dbReference type="FunFam" id="3.40.50.300:FF:000003">
    <property type="entry name" value="Elongation factor Tu"/>
    <property type="match status" value="1"/>
</dbReference>
<keyword evidence="4 13" id="KW-0251">Elongation factor</keyword>
<evidence type="ECO:0000256" key="11">
    <source>
        <dbReference type="ARBA" id="ARBA00063778"/>
    </source>
</evidence>
<evidence type="ECO:0000256" key="2">
    <source>
        <dbReference type="ARBA" id="ARBA00022723"/>
    </source>
</evidence>
<comment type="catalytic activity">
    <reaction evidence="13">
        <text>GTP + H2O = GDP + phosphate + H(+)</text>
        <dbReference type="Rhea" id="RHEA:19669"/>
        <dbReference type="ChEBI" id="CHEBI:15377"/>
        <dbReference type="ChEBI" id="CHEBI:15378"/>
        <dbReference type="ChEBI" id="CHEBI:37565"/>
        <dbReference type="ChEBI" id="CHEBI:43474"/>
        <dbReference type="ChEBI" id="CHEBI:58189"/>
        <dbReference type="EC" id="3.6.5.3"/>
    </reaction>
</comment>
<feature type="domain" description="Tr-type G" evidence="14">
    <location>
        <begin position="10"/>
        <end position="204"/>
    </location>
</feature>
<evidence type="ECO:0000256" key="7">
    <source>
        <dbReference type="ARBA" id="ARBA00022917"/>
    </source>
</evidence>
<comment type="function">
    <text evidence="13">GTP hydrolase that promotes the GTP-dependent binding of aminoacyl-tRNA to the A-site of ribosomes during protein biosynthesis.</text>
</comment>
<name>A0A5J6WQW8_MORMI</name>
<dbReference type="Gene3D" id="3.40.50.300">
    <property type="entry name" value="P-loop containing nucleotide triphosphate hydrolases"/>
    <property type="match status" value="1"/>
</dbReference>
<dbReference type="PROSITE" id="PS51722">
    <property type="entry name" value="G_TR_2"/>
    <property type="match status" value="1"/>
</dbReference>
<gene>
    <name evidence="13 15" type="primary">tuf</name>
    <name evidence="15" type="ORF">FR932_16320</name>
</gene>
<dbReference type="OrthoDB" id="9803139at2"/>
<dbReference type="InterPro" id="IPR027417">
    <property type="entry name" value="P-loop_NTPase"/>
</dbReference>
<protein>
    <recommendedName>
        <fullName evidence="9 13">Elongation factor Tu</fullName>
        <shortName evidence="13">EF-Tu</shortName>
        <ecNumber evidence="13">3.6.5.3</ecNumber>
    </recommendedName>
</protein>
<evidence type="ECO:0000256" key="10">
    <source>
        <dbReference type="ARBA" id="ARBA00058140"/>
    </source>
</evidence>
<dbReference type="InterPro" id="IPR033720">
    <property type="entry name" value="EFTU_2"/>
</dbReference>
<dbReference type="Pfam" id="PF03143">
    <property type="entry name" value="GTP_EFTU_D3"/>
    <property type="match status" value="1"/>
</dbReference>
<evidence type="ECO:0000256" key="6">
    <source>
        <dbReference type="ARBA" id="ARBA00022842"/>
    </source>
</evidence>
<dbReference type="CDD" id="cd03707">
    <property type="entry name" value="EFTU_III"/>
    <property type="match status" value="1"/>
</dbReference>
<feature type="binding site" evidence="13">
    <location>
        <begin position="19"/>
        <end position="26"/>
    </location>
    <ligand>
        <name>GTP</name>
        <dbReference type="ChEBI" id="CHEBI:37565"/>
    </ligand>
</feature>
<dbReference type="EC" id="3.6.5.3" evidence="13"/>
<evidence type="ECO:0000259" key="14">
    <source>
        <dbReference type="PROSITE" id="PS51722"/>
    </source>
</evidence>
<evidence type="ECO:0000256" key="3">
    <source>
        <dbReference type="ARBA" id="ARBA00022741"/>
    </source>
</evidence>
<keyword evidence="16" id="KW-1185">Reference proteome</keyword>
<evidence type="ECO:0000313" key="15">
    <source>
        <dbReference type="EMBL" id="QFI39295.1"/>
    </source>
</evidence>
<dbReference type="AlphaFoldDB" id="A0A5J6WQW8"/>
<comment type="function">
    <text evidence="10">May play an important regulatory role in cell growth and in the bacterial response to nutrient deprivation.</text>
</comment>
<dbReference type="SUPFAM" id="SSF52540">
    <property type="entry name" value="P-loop containing nucleoside triphosphate hydrolases"/>
    <property type="match status" value="1"/>
</dbReference>
<keyword evidence="8 13" id="KW-0342">GTP-binding</keyword>
<dbReference type="Gene3D" id="2.40.30.10">
    <property type="entry name" value="Translation factors"/>
    <property type="match status" value="2"/>
</dbReference>
<feature type="binding site" evidence="13">
    <location>
        <begin position="81"/>
        <end position="85"/>
    </location>
    <ligand>
        <name>GTP</name>
        <dbReference type="ChEBI" id="CHEBI:37565"/>
    </ligand>
</feature>
<dbReference type="PANTHER" id="PTHR43721">
    <property type="entry name" value="ELONGATION FACTOR TU-RELATED"/>
    <property type="match status" value="1"/>
</dbReference>
<accession>A0A5J6WQW8</accession>
<evidence type="ECO:0000313" key="16">
    <source>
        <dbReference type="Proteomes" id="UP000327424"/>
    </source>
</evidence>
<evidence type="ECO:0000256" key="8">
    <source>
        <dbReference type="ARBA" id="ARBA00023134"/>
    </source>
</evidence>
<dbReference type="HAMAP" id="MF_00118_B">
    <property type="entry name" value="EF_Tu_B"/>
    <property type="match status" value="1"/>
</dbReference>
<dbReference type="InterPro" id="IPR009001">
    <property type="entry name" value="Transl_elong_EF1A/Init_IF2_C"/>
</dbReference>
<dbReference type="Proteomes" id="UP000327424">
    <property type="component" value="Chromosome"/>
</dbReference>
<dbReference type="PRINTS" id="PR00315">
    <property type="entry name" value="ELONGATNFCT"/>
</dbReference>
<proteinExistence type="inferred from homology"/>
<reference evidence="15 16" key="1">
    <citation type="submission" date="2019-09" db="EMBL/GenBank/DDBJ databases">
        <title>Hybrid Assembly of the complete Genome of the Deep-Sea Bacterium Moritella marina from long Nanopore and Illumina reads.</title>
        <authorList>
            <person name="Magin S."/>
            <person name="Georgoulis A."/>
            <person name="Papadimitriou K."/>
            <person name="Iliakis G."/>
            <person name="Vorgias C.E."/>
        </authorList>
    </citation>
    <scope>NUCLEOTIDE SEQUENCE [LARGE SCALE GENOMIC DNA]</scope>
    <source>
        <strain evidence="15 16">MP-1</strain>
    </source>
</reference>
<keyword evidence="2 13" id="KW-0479">Metal-binding</keyword>
<dbReference type="EMBL" id="CP044399">
    <property type="protein sequence ID" value="QFI39295.1"/>
    <property type="molecule type" value="Genomic_DNA"/>
</dbReference>
<dbReference type="FunFam" id="2.40.30.10:FF:000001">
    <property type="entry name" value="Elongation factor Tu"/>
    <property type="match status" value="1"/>
</dbReference>
<dbReference type="CDD" id="cd03697">
    <property type="entry name" value="EFTU_II"/>
    <property type="match status" value="1"/>
</dbReference>
<dbReference type="InterPro" id="IPR005225">
    <property type="entry name" value="Small_GTP-bd"/>
</dbReference>
<comment type="similarity">
    <text evidence="1 13">Belongs to the TRAFAC class translation factor GTPase superfamily. Classic translation factor GTPase family. EF-Tu/EF-1A subfamily.</text>
</comment>
<dbReference type="PANTHER" id="PTHR43721:SF22">
    <property type="entry name" value="ELONGATION FACTOR TU, MITOCHONDRIAL"/>
    <property type="match status" value="1"/>
</dbReference>
<keyword evidence="7 13" id="KW-0648">Protein biosynthesis</keyword>
<evidence type="ECO:0000256" key="4">
    <source>
        <dbReference type="ARBA" id="ARBA00022768"/>
    </source>
</evidence>
<dbReference type="GO" id="GO:0000287">
    <property type="term" value="F:magnesium ion binding"/>
    <property type="evidence" value="ECO:0007669"/>
    <property type="project" value="UniProtKB-UniRule"/>
</dbReference>
<dbReference type="NCBIfam" id="TIGR00485">
    <property type="entry name" value="EF-Tu"/>
    <property type="match status" value="1"/>
</dbReference>
<dbReference type="GO" id="GO:0003924">
    <property type="term" value="F:GTPase activity"/>
    <property type="evidence" value="ECO:0007669"/>
    <property type="project" value="UniProtKB-UniRule"/>
</dbReference>
<dbReference type="InterPro" id="IPR004160">
    <property type="entry name" value="Transl_elong_EFTu/EF1A_C"/>
</dbReference>
<dbReference type="Pfam" id="PF03144">
    <property type="entry name" value="GTP_EFTU_D2"/>
    <property type="match status" value="1"/>
</dbReference>